<dbReference type="PANTHER" id="PTHR34407:SF1">
    <property type="entry name" value="SGNH HYDROLASE-TYPE ESTERASE DOMAIN-CONTAINING PROTEIN"/>
    <property type="match status" value="1"/>
</dbReference>
<dbReference type="Proteomes" id="UP001178507">
    <property type="component" value="Unassembled WGS sequence"/>
</dbReference>
<evidence type="ECO:0000313" key="1">
    <source>
        <dbReference type="EMBL" id="CAJ1410894.1"/>
    </source>
</evidence>
<proteinExistence type="predicted"/>
<dbReference type="EMBL" id="CAUJNA010003846">
    <property type="protein sequence ID" value="CAJ1410894.1"/>
    <property type="molecule type" value="Genomic_DNA"/>
</dbReference>
<comment type="caution">
    <text evidence="1">The sequence shown here is derived from an EMBL/GenBank/DDBJ whole genome shotgun (WGS) entry which is preliminary data.</text>
</comment>
<evidence type="ECO:0000313" key="2">
    <source>
        <dbReference type="Proteomes" id="UP001178507"/>
    </source>
</evidence>
<protein>
    <submittedName>
        <fullName evidence="1">Uncharacterized protein</fullName>
    </submittedName>
</protein>
<dbReference type="AlphaFoldDB" id="A0AA36JSG6"/>
<sequence length="541" mass="59520">MSEGCCGPCLRRCFFVSAATAGACIAMPRLSLLPKFDLIPELRVFFSLDKDAGNATGREADEVASKECLPLWEASAFQLGWDQACANYRGFRDETCPLFRGSRMASDATLFLEVARRSADQSFRPKLARLKARLAEAHLQKRPFNVLGIGPSNTAGVGCTGHGLRWTDALQFLSNSSQLKLNVTNAARRAKPFKEAWPSVLQPYKDTGALDLIIVDFAVTAQDVPASRHQTMLMHRALNQWRSPPALLYFETYTGRAIETMQQKKVDQCLFAADLENLDPFYAVLKSLGIPVLSYPDIACEMTRGQEILPHDKRIPYLYSVEASHHYSCGVHLIQAQAMFLYLSRLLQEACDHGFQTDSDSDSDSSDTSPLSLEDQCQLSLVDYWSFFSGAGFPATVAKADSAWKFGADRAGKYGWIAHWDGKSVGGDTGGKVPDTKIKFADLPQHDILFHVSMTLGLVLVEYLSTYANIGAATCLLEDPAGHAVSEAVRINALWSEKVSLSSQVTLSADLSKLKDRGKKRAVVRCKSEGQKFKILAISSC</sequence>
<dbReference type="PANTHER" id="PTHR34407">
    <property type="entry name" value="EXPRESSED PROTEIN"/>
    <property type="match status" value="1"/>
</dbReference>
<name>A0AA36JSG6_9DINO</name>
<accession>A0AA36JSG6</accession>
<gene>
    <name evidence="1" type="ORF">EVOR1521_LOCUS31621</name>
</gene>
<keyword evidence="2" id="KW-1185">Reference proteome</keyword>
<reference evidence="1" key="1">
    <citation type="submission" date="2023-08" db="EMBL/GenBank/DDBJ databases">
        <authorList>
            <person name="Chen Y."/>
            <person name="Shah S."/>
            <person name="Dougan E. K."/>
            <person name="Thang M."/>
            <person name="Chan C."/>
        </authorList>
    </citation>
    <scope>NUCLEOTIDE SEQUENCE</scope>
</reference>
<organism evidence="1 2">
    <name type="scientific">Effrenium voratum</name>
    <dbReference type="NCBI Taxonomy" id="2562239"/>
    <lineage>
        <taxon>Eukaryota</taxon>
        <taxon>Sar</taxon>
        <taxon>Alveolata</taxon>
        <taxon>Dinophyceae</taxon>
        <taxon>Suessiales</taxon>
        <taxon>Symbiodiniaceae</taxon>
        <taxon>Effrenium</taxon>
    </lineage>
</organism>